<dbReference type="SUPFAM" id="SSF46626">
    <property type="entry name" value="Cytochrome c"/>
    <property type="match status" value="1"/>
</dbReference>
<keyword evidence="1 4" id="KW-0349">Heme</keyword>
<dbReference type="GO" id="GO:0020037">
    <property type="term" value="F:heme binding"/>
    <property type="evidence" value="ECO:0007669"/>
    <property type="project" value="InterPro"/>
</dbReference>
<dbReference type="Gene3D" id="2.60.120.260">
    <property type="entry name" value="Galactose-binding domain-like"/>
    <property type="match status" value="1"/>
</dbReference>
<dbReference type="PROSITE" id="PS51007">
    <property type="entry name" value="CYTC"/>
    <property type="match status" value="1"/>
</dbReference>
<dbReference type="Pfam" id="PF06537">
    <property type="entry name" value="DHOR"/>
    <property type="match status" value="1"/>
</dbReference>
<keyword evidence="6" id="KW-0732">Signal</keyword>
<evidence type="ECO:0000256" key="1">
    <source>
        <dbReference type="ARBA" id="ARBA00022617"/>
    </source>
</evidence>
<dbReference type="GO" id="GO:0004130">
    <property type="term" value="F:cytochrome-c peroxidase activity"/>
    <property type="evidence" value="ECO:0007669"/>
    <property type="project" value="TreeGrafter"/>
</dbReference>
<evidence type="ECO:0000256" key="6">
    <source>
        <dbReference type="SAM" id="SignalP"/>
    </source>
</evidence>
<dbReference type="SUPFAM" id="SSF49785">
    <property type="entry name" value="Galactose-binding domain-like"/>
    <property type="match status" value="1"/>
</dbReference>
<dbReference type="KEGG" id="hch:HCH_03103"/>
<dbReference type="PANTHER" id="PTHR30600">
    <property type="entry name" value="CYTOCHROME C PEROXIDASE-RELATED"/>
    <property type="match status" value="1"/>
</dbReference>
<dbReference type="InterPro" id="IPR000421">
    <property type="entry name" value="FA58C"/>
</dbReference>
<dbReference type="HOGENOM" id="CLU_012868_0_0_6"/>
<keyword evidence="3 4" id="KW-0408">Iron</keyword>
<evidence type="ECO:0000256" key="2">
    <source>
        <dbReference type="ARBA" id="ARBA00022723"/>
    </source>
</evidence>
<dbReference type="PROSITE" id="PS50022">
    <property type="entry name" value="FA58C_3"/>
    <property type="match status" value="1"/>
</dbReference>
<dbReference type="EMBL" id="CP000155">
    <property type="protein sequence ID" value="ABC29869.1"/>
    <property type="molecule type" value="Genomic_DNA"/>
</dbReference>
<protein>
    <submittedName>
        <fullName evidence="9">Predicted thiol oxidoreductase</fullName>
    </submittedName>
</protein>
<organism evidence="9 10">
    <name type="scientific">Hahella chejuensis (strain KCTC 2396)</name>
    <dbReference type="NCBI Taxonomy" id="349521"/>
    <lineage>
        <taxon>Bacteria</taxon>
        <taxon>Pseudomonadati</taxon>
        <taxon>Pseudomonadota</taxon>
        <taxon>Gammaproteobacteria</taxon>
        <taxon>Oceanospirillales</taxon>
        <taxon>Hahellaceae</taxon>
        <taxon>Hahella</taxon>
    </lineage>
</organism>
<feature type="signal peptide" evidence="6">
    <location>
        <begin position="1"/>
        <end position="34"/>
    </location>
</feature>
<evidence type="ECO:0000259" key="8">
    <source>
        <dbReference type="PROSITE" id="PS51007"/>
    </source>
</evidence>
<feature type="region of interest" description="Disordered" evidence="5">
    <location>
        <begin position="163"/>
        <end position="199"/>
    </location>
</feature>
<keyword evidence="2 4" id="KW-0479">Metal-binding</keyword>
<dbReference type="Gene3D" id="1.10.760.10">
    <property type="entry name" value="Cytochrome c-like domain"/>
    <property type="match status" value="1"/>
</dbReference>
<dbReference type="InterPro" id="IPR008979">
    <property type="entry name" value="Galactose-bd-like_sf"/>
</dbReference>
<proteinExistence type="predicted"/>
<sequence length="864" mass="94828">MYTNDSCHNALRRKLARTLIGVAAAASSFSAAQAAVNLAAGKNTFASTELRQARLAVDADSRSRWESNHGVSPSWLTVDLGKTSNLEQVVIDWEAANPETYEIQGSNDNETWTTLSSQSGGVFGDRTDSVDVSGEFRYVRIFATQRSRGNGWGYSIFDLEIYGTPLSGPDDPDEPDGPGDPNVPDVPDEPDLPDNLPAAFQPLYPKGAEVLERIQYVDTDGTLVTLMGARPTERHARERGEPWDAPDQGPGRYLTFPPFYFQNRTFGLEIRDSVPAGGDKIEVWLHVNANTFRGTTFSLFRNIENPDVRDFGWSLNYGFNNPNEGGQPICHAGKRECMMDFNSNWRTSPHSPLKVGDKIELAPAPRLLTPVIDGGGERYYSFEQLYVVGEGMRPWYGIAPNLDSEPLPPDTLLGGQASVSYNYSEEPHRMFQQMANNIGIKNSQRFVEGRRLFHTSFASGEHSEFSGSNPVFDAHIGQLGPRYNNESCIGCHQNNGRSQPAKAGQTLEGYSVLTAAFGSQDGAVPDPFYGFNVLQKSQDASQESYAVNLSHYEVTTKELNGGDVVELRKPYYAFQGPTPELYSVRQAPQVIGMGLLEAVSEATILAGVDENDADGDGVRGQPNWIKNPETGAVQLGRFGWKASKLSLRHQVGTAFLQDMGVTTPTYPSRACQKTETDCHNNAADTHIDNAEMDRVGQYLALLGVPAQRSLRSGYPDGIRVSPEHDVNPERISQGKDVFTQTGCVACHTATLKTGDTHPMAELRNQTIHPYTDLLLHDMGPGLADTLPQGDAAASMWRTPPLWGLGSLQFVQGGQENVRYLHDGRARTLDEAILWHDGEAAGSRQNYEALSPAERDALKQFLNSL</sequence>
<evidence type="ECO:0000313" key="10">
    <source>
        <dbReference type="Proteomes" id="UP000000238"/>
    </source>
</evidence>
<feature type="chain" id="PRO_5004215080" evidence="6">
    <location>
        <begin position="35"/>
        <end position="864"/>
    </location>
</feature>
<dbReference type="InterPro" id="IPR010538">
    <property type="entry name" value="DHOR"/>
</dbReference>
<dbReference type="RefSeq" id="WP_011396938.1">
    <property type="nucleotide sequence ID" value="NC_007645.1"/>
</dbReference>
<feature type="domain" description="Cytochrome c" evidence="8">
    <location>
        <begin position="729"/>
        <end position="864"/>
    </location>
</feature>
<dbReference type="GO" id="GO:0046872">
    <property type="term" value="F:metal ion binding"/>
    <property type="evidence" value="ECO:0007669"/>
    <property type="project" value="UniProtKB-KW"/>
</dbReference>
<dbReference type="InterPro" id="IPR051395">
    <property type="entry name" value="Cytochrome_c_Peroxidase/MauG"/>
</dbReference>
<dbReference type="CAZy" id="CBM32">
    <property type="family name" value="Carbohydrate-Binding Module Family 32"/>
</dbReference>
<evidence type="ECO:0000259" key="7">
    <source>
        <dbReference type="PROSITE" id="PS50022"/>
    </source>
</evidence>
<dbReference type="OrthoDB" id="9805202at2"/>
<evidence type="ECO:0000313" key="9">
    <source>
        <dbReference type="EMBL" id="ABC29869.1"/>
    </source>
</evidence>
<dbReference type="STRING" id="349521.HCH_03103"/>
<dbReference type="eggNOG" id="COG3488">
    <property type="taxonomic scope" value="Bacteria"/>
</dbReference>
<feature type="domain" description="F5/8 type C" evidence="7">
    <location>
        <begin position="15"/>
        <end position="164"/>
    </location>
</feature>
<dbReference type="GO" id="GO:0009055">
    <property type="term" value="F:electron transfer activity"/>
    <property type="evidence" value="ECO:0007669"/>
    <property type="project" value="InterPro"/>
</dbReference>
<evidence type="ECO:0000256" key="3">
    <source>
        <dbReference type="ARBA" id="ARBA00023004"/>
    </source>
</evidence>
<dbReference type="Proteomes" id="UP000000238">
    <property type="component" value="Chromosome"/>
</dbReference>
<evidence type="ECO:0000256" key="4">
    <source>
        <dbReference type="PROSITE-ProRule" id="PRU00433"/>
    </source>
</evidence>
<name>Q2SHK5_HAHCH</name>
<reference evidence="9 10" key="1">
    <citation type="journal article" date="2005" name="Nucleic Acids Res.">
        <title>Genomic blueprint of Hahella chejuensis, a marine microbe producing an algicidal agent.</title>
        <authorList>
            <person name="Jeong H."/>
            <person name="Yim J.H."/>
            <person name="Lee C."/>
            <person name="Choi S.-H."/>
            <person name="Park Y.K."/>
            <person name="Yoon S.H."/>
            <person name="Hur C.-G."/>
            <person name="Kang H.-Y."/>
            <person name="Kim D."/>
            <person name="Lee H.H."/>
            <person name="Park K.H."/>
            <person name="Park S.-H."/>
            <person name="Park H.-S."/>
            <person name="Lee H.K."/>
            <person name="Oh T.K."/>
            <person name="Kim J.F."/>
        </authorList>
    </citation>
    <scope>NUCLEOTIDE SEQUENCE [LARGE SCALE GENOMIC DNA]</scope>
    <source>
        <strain evidence="9 10">KCTC 2396</strain>
    </source>
</reference>
<dbReference type="Pfam" id="PF00754">
    <property type="entry name" value="F5_F8_type_C"/>
    <property type="match status" value="1"/>
</dbReference>
<keyword evidence="10" id="KW-1185">Reference proteome</keyword>
<evidence type="ECO:0000256" key="5">
    <source>
        <dbReference type="SAM" id="MobiDB-lite"/>
    </source>
</evidence>
<dbReference type="InterPro" id="IPR009056">
    <property type="entry name" value="Cyt_c-like_dom"/>
</dbReference>
<accession>Q2SHK5</accession>
<dbReference type="InterPro" id="IPR036909">
    <property type="entry name" value="Cyt_c-like_dom_sf"/>
</dbReference>
<dbReference type="PANTHER" id="PTHR30600:SF4">
    <property type="entry name" value="CYTOCHROME C DOMAIN-CONTAINING PROTEIN"/>
    <property type="match status" value="1"/>
</dbReference>
<dbReference type="AlphaFoldDB" id="Q2SHK5"/>
<gene>
    <name evidence="9" type="ordered locus">HCH_03103</name>
</gene>